<dbReference type="eggNOG" id="ENOG502QPK4">
    <property type="taxonomic scope" value="Eukaryota"/>
</dbReference>
<dbReference type="FunFam" id="1.20.58.1070:FF:000002">
    <property type="entry name" value="Survival motor neuron containing protein"/>
    <property type="match status" value="1"/>
</dbReference>
<dbReference type="STRING" id="65489.A0A0D3HKP8"/>
<name>A0A0D3HKP8_9ORYZ</name>
<dbReference type="HOGENOM" id="CLU_027828_0_0_1"/>
<feature type="region of interest" description="Disordered" evidence="2">
    <location>
        <begin position="60"/>
        <end position="81"/>
    </location>
</feature>
<dbReference type="GO" id="GO:0032797">
    <property type="term" value="C:SMN complex"/>
    <property type="evidence" value="ECO:0007669"/>
    <property type="project" value="TreeGrafter"/>
</dbReference>
<sequence length="366" mass="40265">MADNAAAAADSAARTRYARGQLEALRAAPSEEAQARLWAEVSAALAAAGFSGEYDGLMDAEDPSIRKPGRKGKKAAGGGWKRHDAAAATQFLETDEVGAWRNGDSGVRYEHYVDEPRSVLQVIEEPFVQGGNAEYEDADSDDDYDGILKPAFAVDGDPDFESGEPHDGFEYLRRVRWEANQIPRVKVAKIDLNTARNEQTPYMPEIPDIAKCSPDLCASKPWEDTFITYFSETRLAFSELDSSDGPSVSGGTKNLLKPSNRSEPQTDPTLTMIRNMDAVSRAATLRNYIDMIQSLDKLSRNDCLWLFSLCVAVDTPLDAETCSSLRSLLRKCANVLAAKLEMDDEVAMLNILITISGRFFGQYDNH</sequence>
<comment type="similarity">
    <text evidence="1">Belongs to the gemin-2 family.</text>
</comment>
<evidence type="ECO:0000313" key="3">
    <source>
        <dbReference type="EnsemblPlants" id="OBART11G10020.1"/>
    </source>
</evidence>
<dbReference type="InterPro" id="IPR035426">
    <property type="entry name" value="Gemin2/Brr1"/>
</dbReference>
<feature type="region of interest" description="Disordered" evidence="2">
    <location>
        <begin position="240"/>
        <end position="268"/>
    </location>
</feature>
<reference evidence="3" key="2">
    <citation type="submission" date="2015-03" db="UniProtKB">
        <authorList>
            <consortium name="EnsemblPlants"/>
        </authorList>
    </citation>
    <scope>IDENTIFICATION</scope>
</reference>
<dbReference type="AlphaFoldDB" id="A0A0D3HKP8"/>
<evidence type="ECO:0000313" key="4">
    <source>
        <dbReference type="Proteomes" id="UP000026960"/>
    </source>
</evidence>
<evidence type="ECO:0000256" key="2">
    <source>
        <dbReference type="SAM" id="MobiDB-lite"/>
    </source>
</evidence>
<evidence type="ECO:0008006" key="5">
    <source>
        <dbReference type="Google" id="ProtNLM"/>
    </source>
</evidence>
<keyword evidence="4" id="KW-1185">Reference proteome</keyword>
<dbReference type="Gramene" id="OBART11G10020.1">
    <property type="protein sequence ID" value="OBART11G10020.1"/>
    <property type="gene ID" value="OBART11G10020"/>
</dbReference>
<feature type="compositionally biased region" description="Polar residues" evidence="2">
    <location>
        <begin position="244"/>
        <end position="268"/>
    </location>
</feature>
<protein>
    <recommendedName>
        <fullName evidence="5">Gem-associated protein 2</fullName>
    </recommendedName>
</protein>
<evidence type="ECO:0000256" key="1">
    <source>
        <dbReference type="ARBA" id="ARBA00025758"/>
    </source>
</evidence>
<reference evidence="3" key="1">
    <citation type="journal article" date="2009" name="Rice">
        <title>De Novo Next Generation Sequencing of Plant Genomes.</title>
        <authorList>
            <person name="Rounsley S."/>
            <person name="Marri P.R."/>
            <person name="Yu Y."/>
            <person name="He R."/>
            <person name="Sisneros N."/>
            <person name="Goicoechea J.L."/>
            <person name="Lee S.J."/>
            <person name="Angelova A."/>
            <person name="Kudrna D."/>
            <person name="Luo M."/>
            <person name="Affourtit J."/>
            <person name="Desany B."/>
            <person name="Knight J."/>
            <person name="Niazi F."/>
            <person name="Egholm M."/>
            <person name="Wing R.A."/>
        </authorList>
    </citation>
    <scope>NUCLEOTIDE SEQUENCE [LARGE SCALE GENOMIC DNA]</scope>
    <source>
        <strain evidence="3">cv. IRGC 105608</strain>
    </source>
</reference>
<dbReference type="GO" id="GO:0000387">
    <property type="term" value="P:spliceosomal snRNP assembly"/>
    <property type="evidence" value="ECO:0007669"/>
    <property type="project" value="InterPro"/>
</dbReference>
<dbReference type="PaxDb" id="65489-OBART11G10020.1"/>
<proteinExistence type="inferred from homology"/>
<dbReference type="PANTHER" id="PTHR12794:SF0">
    <property type="entry name" value="GEM-ASSOCIATED PROTEIN 2"/>
    <property type="match status" value="1"/>
</dbReference>
<dbReference type="Pfam" id="PF04938">
    <property type="entry name" value="SIP1"/>
    <property type="match status" value="1"/>
</dbReference>
<organism evidence="3">
    <name type="scientific">Oryza barthii</name>
    <dbReference type="NCBI Taxonomy" id="65489"/>
    <lineage>
        <taxon>Eukaryota</taxon>
        <taxon>Viridiplantae</taxon>
        <taxon>Streptophyta</taxon>
        <taxon>Embryophyta</taxon>
        <taxon>Tracheophyta</taxon>
        <taxon>Spermatophyta</taxon>
        <taxon>Magnoliopsida</taxon>
        <taxon>Liliopsida</taxon>
        <taxon>Poales</taxon>
        <taxon>Poaceae</taxon>
        <taxon>BOP clade</taxon>
        <taxon>Oryzoideae</taxon>
        <taxon>Oryzeae</taxon>
        <taxon>Oryzinae</taxon>
        <taxon>Oryza</taxon>
    </lineage>
</organism>
<dbReference type="Proteomes" id="UP000026960">
    <property type="component" value="Chromosome 11"/>
</dbReference>
<accession>A0A0D3HKP8</accession>
<dbReference type="GO" id="GO:0005634">
    <property type="term" value="C:nucleus"/>
    <property type="evidence" value="ECO:0007669"/>
    <property type="project" value="TreeGrafter"/>
</dbReference>
<dbReference type="PANTHER" id="PTHR12794">
    <property type="entry name" value="GEMIN2"/>
    <property type="match status" value="1"/>
</dbReference>
<dbReference type="EnsemblPlants" id="OBART11G10020.1">
    <property type="protein sequence ID" value="OBART11G10020.1"/>
    <property type="gene ID" value="OBART11G10020"/>
</dbReference>
<dbReference type="Gene3D" id="1.20.58.1070">
    <property type="match status" value="1"/>
</dbReference>